<dbReference type="Proteomes" id="UP000230869">
    <property type="component" value="Unassembled WGS sequence"/>
</dbReference>
<name>A0A2M6K9V3_9BACT</name>
<dbReference type="AlphaFoldDB" id="A0A2M6K9V3"/>
<proteinExistence type="predicted"/>
<dbReference type="PANTHER" id="PTHR43196">
    <property type="entry name" value="SULFATE ADENYLYLTRANSFERASE SUBUNIT 2"/>
    <property type="match status" value="1"/>
</dbReference>
<sequence length="223" mass="26323">MVSLKQKIDFANHILKKNLKESKKGVYVAWSGGKESTVMLHLLKILYQNKVPIPVLFGDSSLEHEEVYKFIKSISERWQLTIVRQEIPGLQSLMETKKTIKDIIPRVKKTFKRSLENIVIEKGINVLFWGSRWQDHNGETRVVSEKKFGTKLVYPLIHFNEYDIWNYILHFNVPYLKLYEKGYRNINILPLMKSPTESSQHIFQKMIDHIRSDQLKQLQPSRV</sequence>
<reference evidence="2 3" key="1">
    <citation type="submission" date="2017-09" db="EMBL/GenBank/DDBJ databases">
        <title>Depth-based differentiation of microbial function through sediment-hosted aquifers and enrichment of novel symbionts in the deep terrestrial subsurface.</title>
        <authorList>
            <person name="Probst A.J."/>
            <person name="Ladd B."/>
            <person name="Jarett J.K."/>
            <person name="Geller-Mcgrath D.E."/>
            <person name="Sieber C.M."/>
            <person name="Emerson J.B."/>
            <person name="Anantharaman K."/>
            <person name="Thomas B.C."/>
            <person name="Malmstrom R."/>
            <person name="Stieglmeier M."/>
            <person name="Klingl A."/>
            <person name="Woyke T."/>
            <person name="Ryan C.M."/>
            <person name="Banfield J.F."/>
        </authorList>
    </citation>
    <scope>NUCLEOTIDE SEQUENCE [LARGE SCALE GENOMIC DNA]</scope>
    <source>
        <strain evidence="2">CG11_big_fil_rev_8_21_14_0_20_39_10</strain>
    </source>
</reference>
<gene>
    <name evidence="2" type="ORF">COV49_01290</name>
</gene>
<evidence type="ECO:0000313" key="2">
    <source>
        <dbReference type="EMBL" id="PIR13702.1"/>
    </source>
</evidence>
<feature type="domain" description="Phosphoadenosine phosphosulphate reductase" evidence="1">
    <location>
        <begin position="27"/>
        <end position="186"/>
    </location>
</feature>
<comment type="caution">
    <text evidence="2">The sequence shown here is derived from an EMBL/GenBank/DDBJ whole genome shotgun (WGS) entry which is preliminary data.</text>
</comment>
<dbReference type="InterPro" id="IPR050128">
    <property type="entry name" value="Sulfate_adenylyltrnsfr_sub2"/>
</dbReference>
<protein>
    <recommendedName>
        <fullName evidence="1">Phosphoadenosine phosphosulphate reductase domain-containing protein</fullName>
    </recommendedName>
</protein>
<evidence type="ECO:0000313" key="3">
    <source>
        <dbReference type="Proteomes" id="UP000230869"/>
    </source>
</evidence>
<dbReference type="EMBL" id="PCWW01000023">
    <property type="protein sequence ID" value="PIR13702.1"/>
    <property type="molecule type" value="Genomic_DNA"/>
</dbReference>
<dbReference type="SUPFAM" id="SSF52402">
    <property type="entry name" value="Adenine nucleotide alpha hydrolases-like"/>
    <property type="match status" value="1"/>
</dbReference>
<organism evidence="2 3">
    <name type="scientific">Candidatus Falkowbacteria bacterium CG11_big_fil_rev_8_21_14_0_20_39_10</name>
    <dbReference type="NCBI Taxonomy" id="1974570"/>
    <lineage>
        <taxon>Bacteria</taxon>
        <taxon>Candidatus Falkowiibacteriota</taxon>
    </lineage>
</organism>
<dbReference type="InterPro" id="IPR002500">
    <property type="entry name" value="PAPS_reduct_dom"/>
</dbReference>
<dbReference type="GO" id="GO:0003824">
    <property type="term" value="F:catalytic activity"/>
    <property type="evidence" value="ECO:0007669"/>
    <property type="project" value="InterPro"/>
</dbReference>
<dbReference type="Pfam" id="PF01507">
    <property type="entry name" value="PAPS_reduct"/>
    <property type="match status" value="1"/>
</dbReference>
<evidence type="ECO:0000259" key="1">
    <source>
        <dbReference type="Pfam" id="PF01507"/>
    </source>
</evidence>
<dbReference type="InterPro" id="IPR014729">
    <property type="entry name" value="Rossmann-like_a/b/a_fold"/>
</dbReference>
<accession>A0A2M6K9V3</accession>
<dbReference type="Gene3D" id="3.40.50.620">
    <property type="entry name" value="HUPs"/>
    <property type="match status" value="1"/>
</dbReference>
<dbReference type="PANTHER" id="PTHR43196:SF1">
    <property type="entry name" value="SULFATE ADENYLYLTRANSFERASE SUBUNIT 2"/>
    <property type="match status" value="1"/>
</dbReference>